<dbReference type="PRINTS" id="PR00812">
    <property type="entry name" value="BCTERIALGSPF"/>
</dbReference>
<keyword evidence="5 7" id="KW-1133">Transmembrane helix</keyword>
<keyword evidence="6 7" id="KW-0472">Membrane</keyword>
<dbReference type="InterPro" id="IPR003004">
    <property type="entry name" value="GspF/PilC"/>
</dbReference>
<evidence type="ECO:0000256" key="7">
    <source>
        <dbReference type="SAM" id="Phobius"/>
    </source>
</evidence>
<feature type="transmembrane region" description="Helical" evidence="7">
    <location>
        <begin position="325"/>
        <end position="346"/>
    </location>
</feature>
<accession>A0A2T4KGN9</accession>
<dbReference type="GO" id="GO:0005886">
    <property type="term" value="C:plasma membrane"/>
    <property type="evidence" value="ECO:0007669"/>
    <property type="project" value="UniProtKB-SubCell"/>
</dbReference>
<feature type="domain" description="Type II secretion system protein GspF" evidence="8">
    <location>
        <begin position="226"/>
        <end position="344"/>
    </location>
</feature>
<dbReference type="Gene3D" id="1.20.81.30">
    <property type="entry name" value="Type II secretion system (T2SS), domain F"/>
    <property type="match status" value="2"/>
</dbReference>
<evidence type="ECO:0000256" key="1">
    <source>
        <dbReference type="ARBA" id="ARBA00004651"/>
    </source>
</evidence>
<gene>
    <name evidence="9" type="ORF">BUY44_07775</name>
</gene>
<dbReference type="PANTHER" id="PTHR30012">
    <property type="entry name" value="GENERAL SECRETION PATHWAY PROTEIN"/>
    <property type="match status" value="1"/>
</dbReference>
<dbReference type="InterPro" id="IPR047692">
    <property type="entry name" value="T4P_ComGB"/>
</dbReference>
<evidence type="ECO:0000256" key="6">
    <source>
        <dbReference type="ARBA" id="ARBA00023136"/>
    </source>
</evidence>
<reference evidence="9 10" key="1">
    <citation type="journal article" date="2016" name="Front. Microbiol.">
        <title>Comprehensive Phylogenetic Analysis of Bovine Non-aureus Staphylococci Species Based on Whole-Genome Sequencing.</title>
        <authorList>
            <person name="Naushad S."/>
            <person name="Barkema H.W."/>
            <person name="Luby C."/>
            <person name="Condas L.A."/>
            <person name="Nobrega D.B."/>
            <person name="Carson D.A."/>
            <person name="De Buck J."/>
        </authorList>
    </citation>
    <scope>NUCLEOTIDE SEQUENCE [LARGE SCALE GENOMIC DNA]</scope>
    <source>
        <strain evidence="9 10">SNUC 761</strain>
    </source>
</reference>
<evidence type="ECO:0000256" key="3">
    <source>
        <dbReference type="ARBA" id="ARBA00022475"/>
    </source>
</evidence>
<feature type="domain" description="Type II secretion system protein GspF" evidence="8">
    <location>
        <begin position="25"/>
        <end position="144"/>
    </location>
</feature>
<sequence length="353" mass="40944">MKISQISIFKLPKKNLNAYQQIMLLENLTSLLSNGFTLLECFNFINLYFKYKDKQLDTKIIKNIKNGMTCSEILKLIGYPHSIITQIFFAQKYGHIDNALKESIQYLKINVNAKQQIIKTIQYPLILIIIFLSMILLLNYTVLPQFEALYTTMNVNLTLFQRILTHIIFTLPASIFTFIISLILISATLSIIYTKYDTAKKIKLLTHIPILNIYFKIIKTYQVSTDLALFYKNGINLQDIVKIYTQQDNDFLQYLGRQLLASTNNGLSLADSLDKIPCFQKDLINFISQGEKSGKLDVELTIYSQILIKRFQDTATKHTKIIQPLVFFFLGFFIISLYLVIMLPMFQLMQNIK</sequence>
<evidence type="ECO:0000256" key="4">
    <source>
        <dbReference type="ARBA" id="ARBA00022692"/>
    </source>
</evidence>
<name>A0A2T4KGN9_9STAP</name>
<evidence type="ECO:0000313" key="9">
    <source>
        <dbReference type="EMBL" id="PTE72657.1"/>
    </source>
</evidence>
<evidence type="ECO:0000256" key="5">
    <source>
        <dbReference type="ARBA" id="ARBA00022989"/>
    </source>
</evidence>
<comment type="caution">
    <text evidence="9">The sequence shown here is derived from an EMBL/GenBank/DDBJ whole genome shotgun (WGS) entry which is preliminary data.</text>
</comment>
<evidence type="ECO:0000313" key="10">
    <source>
        <dbReference type="Proteomes" id="UP000242547"/>
    </source>
</evidence>
<proteinExistence type="inferred from homology"/>
<evidence type="ECO:0000256" key="2">
    <source>
        <dbReference type="ARBA" id="ARBA00005745"/>
    </source>
</evidence>
<feature type="transmembrane region" description="Helical" evidence="7">
    <location>
        <begin position="123"/>
        <end position="143"/>
    </location>
</feature>
<dbReference type="InterPro" id="IPR018076">
    <property type="entry name" value="T2SS_GspF_dom"/>
</dbReference>
<evidence type="ECO:0000259" key="8">
    <source>
        <dbReference type="Pfam" id="PF00482"/>
    </source>
</evidence>
<organism evidence="9 10">
    <name type="scientific">Staphylococcus devriesei</name>
    <dbReference type="NCBI Taxonomy" id="586733"/>
    <lineage>
        <taxon>Bacteria</taxon>
        <taxon>Bacillati</taxon>
        <taxon>Bacillota</taxon>
        <taxon>Bacilli</taxon>
        <taxon>Bacillales</taxon>
        <taxon>Staphylococcaceae</taxon>
        <taxon>Staphylococcus</taxon>
    </lineage>
</organism>
<feature type="transmembrane region" description="Helical" evidence="7">
    <location>
        <begin position="163"/>
        <end position="193"/>
    </location>
</feature>
<dbReference type="Pfam" id="PF00482">
    <property type="entry name" value="T2SSF"/>
    <property type="match status" value="2"/>
</dbReference>
<keyword evidence="4 7" id="KW-0812">Transmembrane</keyword>
<dbReference type="InterPro" id="IPR042094">
    <property type="entry name" value="T2SS_GspF_sf"/>
</dbReference>
<comment type="subcellular location">
    <subcellularLocation>
        <location evidence="1">Cell membrane</location>
        <topology evidence="1">Multi-pass membrane protein</topology>
    </subcellularLocation>
</comment>
<protein>
    <submittedName>
        <fullName evidence="9">Competence protein ComGB</fullName>
    </submittedName>
</protein>
<comment type="similarity">
    <text evidence="2">Belongs to the GSP F family.</text>
</comment>
<dbReference type="NCBIfam" id="NF041012">
    <property type="entry name" value="T4P_ComGB"/>
    <property type="match status" value="1"/>
</dbReference>
<dbReference type="AlphaFoldDB" id="A0A2T4KGN9"/>
<keyword evidence="3" id="KW-1003">Cell membrane</keyword>
<dbReference type="Proteomes" id="UP000242547">
    <property type="component" value="Unassembled WGS sequence"/>
</dbReference>
<dbReference type="RefSeq" id="WP_107506159.1">
    <property type="nucleotide sequence ID" value="NZ_CP130489.1"/>
</dbReference>
<dbReference type="PANTHER" id="PTHR30012:SF0">
    <property type="entry name" value="TYPE II SECRETION SYSTEM PROTEIN F-RELATED"/>
    <property type="match status" value="1"/>
</dbReference>
<dbReference type="EMBL" id="PYZL01000050">
    <property type="protein sequence ID" value="PTE72657.1"/>
    <property type="molecule type" value="Genomic_DNA"/>
</dbReference>